<reference evidence="1 2" key="1">
    <citation type="journal article" date="1992" name="Lakartidningen">
        <title>[Penicillin V and not amoxicillin is the first choice preparation in acute otitis].</title>
        <authorList>
            <person name="Kamme C."/>
            <person name="Lundgren K."/>
            <person name="Prellner K."/>
        </authorList>
    </citation>
    <scope>NUCLEOTIDE SEQUENCE [LARGE SCALE GENOMIC DNA]</scope>
    <source>
        <strain evidence="1 2">PC5538III-hc</strain>
    </source>
</reference>
<evidence type="ECO:0000313" key="1">
    <source>
        <dbReference type="EMBL" id="TXJ44941.1"/>
    </source>
</evidence>
<dbReference type="AlphaFoldDB" id="A0A5C8F728"/>
<proteinExistence type="predicted"/>
<accession>A0A5C8F728</accession>
<comment type="caution">
    <text evidence="1">The sequence shown here is derived from an EMBL/GenBank/DDBJ whole genome shotgun (WGS) entry which is preliminary data.</text>
</comment>
<name>A0A5C8F728_BRAPL</name>
<sequence length="130" mass="14678">MKRIIKLLIILSICLYSCTNKNSVEDISKYKSTYRGSVNTTLASEKQLIVNTATVRVDENSSINVIMEGGNIYDKNVDIVKEELTKVNDDSYNAQKNGNNYAFDFNKYYLSLTITNTDNTITEGKLSKVQ</sequence>
<dbReference type="Proteomes" id="UP000323176">
    <property type="component" value="Unassembled WGS sequence"/>
</dbReference>
<protein>
    <submittedName>
        <fullName evidence="1">Uncharacterized protein</fullName>
    </submittedName>
</protein>
<organism evidence="1 2">
    <name type="scientific">Brachyspira pilosicoli</name>
    <name type="common">Serpulina pilosicoli</name>
    <dbReference type="NCBI Taxonomy" id="52584"/>
    <lineage>
        <taxon>Bacteria</taxon>
        <taxon>Pseudomonadati</taxon>
        <taxon>Spirochaetota</taxon>
        <taxon>Spirochaetia</taxon>
        <taxon>Brachyspirales</taxon>
        <taxon>Brachyspiraceae</taxon>
        <taxon>Brachyspira</taxon>
    </lineage>
</organism>
<dbReference type="EMBL" id="SAXY01000020">
    <property type="protein sequence ID" value="TXJ44941.1"/>
    <property type="molecule type" value="Genomic_DNA"/>
</dbReference>
<gene>
    <name evidence="1" type="ORF">EPJ72_03085</name>
</gene>
<dbReference type="OrthoDB" id="308383at2"/>
<evidence type="ECO:0000313" key="2">
    <source>
        <dbReference type="Proteomes" id="UP000323176"/>
    </source>
</evidence>